<evidence type="ECO:0000256" key="9">
    <source>
        <dbReference type="SAM" id="Phobius"/>
    </source>
</evidence>
<comment type="caution">
    <text evidence="10">The sequence shown here is derived from an EMBL/GenBank/DDBJ whole genome shotgun (WGS) entry which is preliminary data.</text>
</comment>
<protein>
    <submittedName>
        <fullName evidence="11">PTS mannose transporter subunit IICD</fullName>
    </submittedName>
    <submittedName>
        <fullName evidence="10">PTS mannose/fructose/sorbose/N-acetylgalactosamine transporter subunit IIC</fullName>
    </submittedName>
</protein>
<evidence type="ECO:0000313" key="10">
    <source>
        <dbReference type="EMBL" id="ECF7650941.1"/>
    </source>
</evidence>
<feature type="transmembrane region" description="Helical" evidence="9">
    <location>
        <begin position="208"/>
        <end position="236"/>
    </location>
</feature>
<evidence type="ECO:0000256" key="4">
    <source>
        <dbReference type="ARBA" id="ARBA00022597"/>
    </source>
</evidence>
<gene>
    <name evidence="10" type="ORF">AH557_08600</name>
    <name evidence="12" type="ORF">G2978_08705</name>
    <name evidence="11" type="ORF">GB035_06845</name>
</gene>
<dbReference type="PROSITE" id="PS51106">
    <property type="entry name" value="PTS_EIIC_TYPE_4"/>
    <property type="match status" value="1"/>
</dbReference>
<feature type="transmembrane region" description="Helical" evidence="9">
    <location>
        <begin position="92"/>
        <end position="114"/>
    </location>
</feature>
<evidence type="ECO:0000256" key="6">
    <source>
        <dbReference type="ARBA" id="ARBA00022692"/>
    </source>
</evidence>
<accession>A0A5Y2T406</accession>
<keyword evidence="7 9" id="KW-1133">Transmembrane helix</keyword>
<evidence type="ECO:0000256" key="8">
    <source>
        <dbReference type="ARBA" id="ARBA00023136"/>
    </source>
</evidence>
<evidence type="ECO:0000256" key="2">
    <source>
        <dbReference type="ARBA" id="ARBA00022448"/>
    </source>
</evidence>
<name>A0A5Y2T406_SALET</name>
<dbReference type="AlphaFoldDB" id="A0A5Y2T406"/>
<keyword evidence="4" id="KW-0762">Sugar transport</keyword>
<keyword evidence="3" id="KW-1003">Cell membrane</keyword>
<dbReference type="EMBL" id="DAAFYA010000008">
    <property type="protein sequence ID" value="HAB1973212.1"/>
    <property type="molecule type" value="Genomic_DNA"/>
</dbReference>
<evidence type="ECO:0000256" key="5">
    <source>
        <dbReference type="ARBA" id="ARBA00022683"/>
    </source>
</evidence>
<sequence length="252" mass="26437">MLLTATLLGLIAALGILDGRLLGVSMIDRPLVMCALTGLVCGNLHEGILIGATLELIFLGNVAIGAAVPPDVVTGSVLATAFSIMSGRGPEAALTIAIPISMLAQTLGVLVRVVNARFGHMADRYAAQGNTRMVAVMHLGGPTLLYFLSGFLPVFFAILLGSAAVTWFLDAIPAFITNGLVVASKILPALGFALLISMMLSSKLMPYLGLGFLIAAYTKLDIIAIALFAVVLAFIISQFLNTSQQERRANHE</sequence>
<evidence type="ECO:0000313" key="12">
    <source>
        <dbReference type="EMBL" id="HAE1425495.1"/>
    </source>
</evidence>
<keyword evidence="8 9" id="KW-0472">Membrane</keyword>
<feature type="transmembrane region" description="Helical" evidence="9">
    <location>
        <begin position="144"/>
        <end position="169"/>
    </location>
</feature>
<reference evidence="11" key="1">
    <citation type="journal article" date="2018" name="Genome Biol.">
        <title>SKESA: strategic k-mer extension for scrupulous assemblies.</title>
        <authorList>
            <person name="Souvorov A."/>
            <person name="Agarwala R."/>
            <person name="Lipman D.J."/>
        </authorList>
    </citation>
    <scope>NUCLEOTIDE SEQUENCE</scope>
    <source>
        <strain evidence="11">Salmonella enterica</strain>
    </source>
</reference>
<dbReference type="EMBL" id="AAIMFY010000002">
    <property type="protein sequence ID" value="ECF7650941.1"/>
    <property type="molecule type" value="Genomic_DNA"/>
</dbReference>
<dbReference type="PANTHER" id="PTHR32502:SF8">
    <property type="entry name" value="N-ACETYLGALACTOSAMINE PERMEASE IIC COMPONENT 1"/>
    <property type="match status" value="1"/>
</dbReference>
<comment type="subcellular location">
    <subcellularLocation>
        <location evidence="1">Cell membrane</location>
        <topology evidence="1">Multi-pass membrane protein</topology>
    </subcellularLocation>
</comment>
<dbReference type="PANTHER" id="PTHR32502">
    <property type="entry name" value="N-ACETYLGALACTOSAMINE PERMEASE II COMPONENT-RELATED"/>
    <property type="match status" value="1"/>
</dbReference>
<evidence type="ECO:0000313" key="11">
    <source>
        <dbReference type="EMBL" id="HAB1973212.1"/>
    </source>
</evidence>
<evidence type="ECO:0000256" key="1">
    <source>
        <dbReference type="ARBA" id="ARBA00004651"/>
    </source>
</evidence>
<reference evidence="11" key="3">
    <citation type="submission" date="2019-10" db="EMBL/GenBank/DDBJ databases">
        <authorList>
            <consortium name="NCBI Pathogen Detection Project"/>
        </authorList>
    </citation>
    <scope>NUCLEOTIDE SEQUENCE</scope>
    <source>
        <strain evidence="11">Salmonella enterica</strain>
    </source>
</reference>
<proteinExistence type="predicted"/>
<dbReference type="InterPro" id="IPR050303">
    <property type="entry name" value="GatZ_KbaZ_carbometab"/>
</dbReference>
<dbReference type="InterPro" id="IPR004700">
    <property type="entry name" value="PTS_IIC_man"/>
</dbReference>
<dbReference type="Pfam" id="PF03609">
    <property type="entry name" value="EII-Sor"/>
    <property type="match status" value="1"/>
</dbReference>
<dbReference type="GO" id="GO:0005886">
    <property type="term" value="C:plasma membrane"/>
    <property type="evidence" value="ECO:0007669"/>
    <property type="project" value="UniProtKB-SubCell"/>
</dbReference>
<dbReference type="GO" id="GO:0009401">
    <property type="term" value="P:phosphoenolpyruvate-dependent sugar phosphotransferase system"/>
    <property type="evidence" value="ECO:0007669"/>
    <property type="project" value="UniProtKB-KW"/>
</dbReference>
<keyword evidence="6 9" id="KW-0812">Transmembrane</keyword>
<evidence type="ECO:0000256" key="3">
    <source>
        <dbReference type="ARBA" id="ARBA00022475"/>
    </source>
</evidence>
<keyword evidence="2" id="KW-0813">Transport</keyword>
<evidence type="ECO:0000256" key="7">
    <source>
        <dbReference type="ARBA" id="ARBA00022989"/>
    </source>
</evidence>
<keyword evidence="5" id="KW-0598">Phosphotransferase system</keyword>
<reference evidence="10" key="2">
    <citation type="submission" date="2018-07" db="EMBL/GenBank/DDBJ databases">
        <authorList>
            <consortium name="GenomeTrakr network: Whole genome sequencing for foodborne pathogen traceback"/>
        </authorList>
    </citation>
    <scope>NUCLEOTIDE SEQUENCE</scope>
    <source>
        <strain evidence="10">FDA00002273</strain>
    </source>
</reference>
<dbReference type="EMBL" id="DAAQYT010000008">
    <property type="protein sequence ID" value="HAE1425495.1"/>
    <property type="molecule type" value="Genomic_DNA"/>
</dbReference>
<organism evidence="10">
    <name type="scientific">Salmonella enterica I</name>
    <dbReference type="NCBI Taxonomy" id="59201"/>
    <lineage>
        <taxon>Bacteria</taxon>
        <taxon>Pseudomonadati</taxon>
        <taxon>Pseudomonadota</taxon>
        <taxon>Gammaproteobacteria</taxon>
        <taxon>Enterobacterales</taxon>
        <taxon>Enterobacteriaceae</taxon>
        <taxon>Salmonella</taxon>
    </lineage>
</organism>